<comment type="caution">
    <text evidence="2">The sequence shown here is derived from an EMBL/GenBank/DDBJ whole genome shotgun (WGS) entry which is preliminary data.</text>
</comment>
<dbReference type="GO" id="GO:0016787">
    <property type="term" value="F:hydrolase activity"/>
    <property type="evidence" value="ECO:0007669"/>
    <property type="project" value="UniProtKB-KW"/>
</dbReference>
<dbReference type="InterPro" id="IPR029058">
    <property type="entry name" value="AB_hydrolase_fold"/>
</dbReference>
<evidence type="ECO:0000313" key="2">
    <source>
        <dbReference type="EMBL" id="MFC0528795.1"/>
    </source>
</evidence>
<keyword evidence="3" id="KW-1185">Reference proteome</keyword>
<proteinExistence type="predicted"/>
<evidence type="ECO:0000313" key="3">
    <source>
        <dbReference type="Proteomes" id="UP001589867"/>
    </source>
</evidence>
<protein>
    <submittedName>
        <fullName evidence="2">Alpha/beta fold hydrolase</fullName>
    </submittedName>
</protein>
<feature type="domain" description="AB hydrolase-1" evidence="1">
    <location>
        <begin position="21"/>
        <end position="119"/>
    </location>
</feature>
<sequence>MPVRLHYRSWISSDVEESEEPLILLHGGATDSSTWDEVAPVLAKRWPVYAPDLRGHGSSERPGRYSLELMREDVLALMDELHVLRASMVGHSMGAVVAYLVALDHPEWVSRLVLEEMPPPVPLGLPVPPPPQGPVPYDWDVRPAIIEQLNQPDPRWWTSADEFTIPTLVISGGPASHLPNRTLSEFAARLVGGRMVTIPAGHNVHGTDPDRFLDAVTGFLAGTDSSAAT</sequence>
<dbReference type="EMBL" id="JBHLUH010000021">
    <property type="protein sequence ID" value="MFC0528795.1"/>
    <property type="molecule type" value="Genomic_DNA"/>
</dbReference>
<name>A0ABV6M267_9ACTN</name>
<organism evidence="2 3">
    <name type="scientific">Phytohabitans kaempferiae</name>
    <dbReference type="NCBI Taxonomy" id="1620943"/>
    <lineage>
        <taxon>Bacteria</taxon>
        <taxon>Bacillati</taxon>
        <taxon>Actinomycetota</taxon>
        <taxon>Actinomycetes</taxon>
        <taxon>Micromonosporales</taxon>
        <taxon>Micromonosporaceae</taxon>
    </lineage>
</organism>
<dbReference type="PANTHER" id="PTHR43798">
    <property type="entry name" value="MONOACYLGLYCEROL LIPASE"/>
    <property type="match status" value="1"/>
</dbReference>
<evidence type="ECO:0000259" key="1">
    <source>
        <dbReference type="Pfam" id="PF00561"/>
    </source>
</evidence>
<dbReference type="InterPro" id="IPR050266">
    <property type="entry name" value="AB_hydrolase_sf"/>
</dbReference>
<keyword evidence="2" id="KW-0378">Hydrolase</keyword>
<accession>A0ABV6M267</accession>
<dbReference type="InterPro" id="IPR000073">
    <property type="entry name" value="AB_hydrolase_1"/>
</dbReference>
<dbReference type="SUPFAM" id="SSF53474">
    <property type="entry name" value="alpha/beta-Hydrolases"/>
    <property type="match status" value="1"/>
</dbReference>
<dbReference type="PRINTS" id="PR00111">
    <property type="entry name" value="ABHYDROLASE"/>
</dbReference>
<dbReference type="RefSeq" id="WP_377251251.1">
    <property type="nucleotide sequence ID" value="NZ_JBHLUH010000021.1"/>
</dbReference>
<dbReference type="Gene3D" id="3.40.50.1820">
    <property type="entry name" value="alpha/beta hydrolase"/>
    <property type="match status" value="2"/>
</dbReference>
<dbReference type="PANTHER" id="PTHR43798:SF33">
    <property type="entry name" value="HYDROLASE, PUTATIVE (AFU_ORTHOLOGUE AFUA_2G14860)-RELATED"/>
    <property type="match status" value="1"/>
</dbReference>
<reference evidence="2 3" key="1">
    <citation type="submission" date="2024-09" db="EMBL/GenBank/DDBJ databases">
        <authorList>
            <person name="Sun Q."/>
            <person name="Mori K."/>
        </authorList>
    </citation>
    <scope>NUCLEOTIDE SEQUENCE [LARGE SCALE GENOMIC DNA]</scope>
    <source>
        <strain evidence="2 3">TBRC 3947</strain>
    </source>
</reference>
<dbReference type="Pfam" id="PF00561">
    <property type="entry name" value="Abhydrolase_1"/>
    <property type="match status" value="1"/>
</dbReference>
<dbReference type="Proteomes" id="UP001589867">
    <property type="component" value="Unassembled WGS sequence"/>
</dbReference>
<gene>
    <name evidence="2" type="ORF">ACFFIA_14100</name>
</gene>